<evidence type="ECO:0000256" key="4">
    <source>
        <dbReference type="ARBA" id="ARBA00023163"/>
    </source>
</evidence>
<reference evidence="7 8" key="1">
    <citation type="submission" date="2023-05" db="EMBL/GenBank/DDBJ databases">
        <title>Comparative genomics reveals the evidence of polycyclic aromatic hydrocarbons degradation in moderately halophilic genus Pontibacillus.</title>
        <authorList>
            <person name="Yang H."/>
            <person name="Qian Z."/>
        </authorList>
    </citation>
    <scope>NUCLEOTIDE SEQUENCE [LARGE SCALE GENOMIC DNA]</scope>
    <source>
        <strain evidence="8">HN14</strain>
    </source>
</reference>
<evidence type="ECO:0000313" key="7">
    <source>
        <dbReference type="EMBL" id="WIF96345.1"/>
    </source>
</evidence>
<comment type="similarity">
    <text evidence="1">Belongs to the sigma-70 factor family. ECF subfamily.</text>
</comment>
<dbReference type="InterPro" id="IPR039425">
    <property type="entry name" value="RNA_pol_sigma-70-like"/>
</dbReference>
<dbReference type="PANTHER" id="PTHR43133:SF60">
    <property type="entry name" value="RNA POLYMERASE SIGMA FACTOR SIGV"/>
    <property type="match status" value="1"/>
</dbReference>
<dbReference type="SUPFAM" id="SSF88946">
    <property type="entry name" value="Sigma2 domain of RNA polymerase sigma factors"/>
    <property type="match status" value="1"/>
</dbReference>
<dbReference type="InterPro" id="IPR007627">
    <property type="entry name" value="RNA_pol_sigma70_r2"/>
</dbReference>
<accession>A0ABY8URN7</accession>
<feature type="domain" description="RNA polymerase sigma factor 70 region 4 type 2" evidence="6">
    <location>
        <begin position="112"/>
        <end position="155"/>
    </location>
</feature>
<evidence type="ECO:0000313" key="8">
    <source>
        <dbReference type="Proteomes" id="UP001236652"/>
    </source>
</evidence>
<dbReference type="InterPro" id="IPR013325">
    <property type="entry name" value="RNA_pol_sigma_r2"/>
</dbReference>
<organism evidence="7 8">
    <name type="scientific">Pontibacillus chungwhensis</name>
    <dbReference type="NCBI Taxonomy" id="265426"/>
    <lineage>
        <taxon>Bacteria</taxon>
        <taxon>Bacillati</taxon>
        <taxon>Bacillota</taxon>
        <taxon>Bacilli</taxon>
        <taxon>Bacillales</taxon>
        <taxon>Bacillaceae</taxon>
        <taxon>Pontibacillus</taxon>
    </lineage>
</organism>
<dbReference type="InterPro" id="IPR014284">
    <property type="entry name" value="RNA_pol_sigma-70_dom"/>
</dbReference>
<dbReference type="Gene3D" id="1.10.1740.10">
    <property type="match status" value="1"/>
</dbReference>
<evidence type="ECO:0000256" key="2">
    <source>
        <dbReference type="ARBA" id="ARBA00023015"/>
    </source>
</evidence>
<dbReference type="InterPro" id="IPR013249">
    <property type="entry name" value="RNA_pol_sigma70_r4_t2"/>
</dbReference>
<dbReference type="InterPro" id="IPR013324">
    <property type="entry name" value="RNA_pol_sigma_r3/r4-like"/>
</dbReference>
<proteinExistence type="inferred from homology"/>
<dbReference type="NCBIfam" id="TIGR02937">
    <property type="entry name" value="sigma70-ECF"/>
    <property type="match status" value="1"/>
</dbReference>
<keyword evidence="2" id="KW-0805">Transcription regulation</keyword>
<dbReference type="Pfam" id="PF08281">
    <property type="entry name" value="Sigma70_r4_2"/>
    <property type="match status" value="1"/>
</dbReference>
<sequence>MDEDILRKIKNKDQQALTQLLQDHYQFLYKYTVQLTGNPEDAKDVTQETMVKVIRSIHTYEKKAKFSTWLIRIATNVFLDMKRKEKRREHYKNERHEEACYQHKGIEWSDTLEVLSSLEDGYRIPILLKHLYGYEYKEIGKIMGLKGGTVKSRVHYGIEILRKELQEDD</sequence>
<dbReference type="Gene3D" id="1.10.10.10">
    <property type="entry name" value="Winged helix-like DNA-binding domain superfamily/Winged helix DNA-binding domain"/>
    <property type="match status" value="1"/>
</dbReference>
<dbReference type="CDD" id="cd06171">
    <property type="entry name" value="Sigma70_r4"/>
    <property type="match status" value="1"/>
</dbReference>
<dbReference type="SUPFAM" id="SSF88659">
    <property type="entry name" value="Sigma3 and sigma4 domains of RNA polymerase sigma factors"/>
    <property type="match status" value="1"/>
</dbReference>
<feature type="domain" description="RNA polymerase sigma-70 region 2" evidence="5">
    <location>
        <begin position="20"/>
        <end position="88"/>
    </location>
</feature>
<keyword evidence="8" id="KW-1185">Reference proteome</keyword>
<dbReference type="Proteomes" id="UP001236652">
    <property type="component" value="Chromosome"/>
</dbReference>
<protein>
    <submittedName>
        <fullName evidence="7">RNA polymerase sigma factor SigY</fullName>
    </submittedName>
</protein>
<evidence type="ECO:0000259" key="6">
    <source>
        <dbReference type="Pfam" id="PF08281"/>
    </source>
</evidence>
<dbReference type="InterPro" id="IPR036388">
    <property type="entry name" value="WH-like_DNA-bd_sf"/>
</dbReference>
<keyword evidence="4" id="KW-0804">Transcription</keyword>
<keyword evidence="3" id="KW-0731">Sigma factor</keyword>
<dbReference type="RefSeq" id="WP_231416598.1">
    <property type="nucleotide sequence ID" value="NZ_CP126446.1"/>
</dbReference>
<name>A0ABY8URN7_9BACI</name>
<gene>
    <name evidence="7" type="primary">sigY</name>
    <name evidence="7" type="ORF">QNI29_11325</name>
</gene>
<dbReference type="PANTHER" id="PTHR43133">
    <property type="entry name" value="RNA POLYMERASE ECF-TYPE SIGMA FACTO"/>
    <property type="match status" value="1"/>
</dbReference>
<dbReference type="NCBIfam" id="NF007216">
    <property type="entry name" value="PRK09638.1"/>
    <property type="match status" value="1"/>
</dbReference>
<evidence type="ECO:0000259" key="5">
    <source>
        <dbReference type="Pfam" id="PF04542"/>
    </source>
</evidence>
<dbReference type="Pfam" id="PF04542">
    <property type="entry name" value="Sigma70_r2"/>
    <property type="match status" value="1"/>
</dbReference>
<evidence type="ECO:0000256" key="1">
    <source>
        <dbReference type="ARBA" id="ARBA00010641"/>
    </source>
</evidence>
<dbReference type="EMBL" id="CP126446">
    <property type="protein sequence ID" value="WIF96345.1"/>
    <property type="molecule type" value="Genomic_DNA"/>
</dbReference>
<evidence type="ECO:0000256" key="3">
    <source>
        <dbReference type="ARBA" id="ARBA00023082"/>
    </source>
</evidence>